<proteinExistence type="predicted"/>
<organism evidence="2 3">
    <name type="scientific">Salix dunnii</name>
    <dbReference type="NCBI Taxonomy" id="1413687"/>
    <lineage>
        <taxon>Eukaryota</taxon>
        <taxon>Viridiplantae</taxon>
        <taxon>Streptophyta</taxon>
        <taxon>Embryophyta</taxon>
        <taxon>Tracheophyta</taxon>
        <taxon>Spermatophyta</taxon>
        <taxon>Magnoliopsida</taxon>
        <taxon>eudicotyledons</taxon>
        <taxon>Gunneridae</taxon>
        <taxon>Pentapetalae</taxon>
        <taxon>rosids</taxon>
        <taxon>fabids</taxon>
        <taxon>Malpighiales</taxon>
        <taxon>Salicaceae</taxon>
        <taxon>Saliceae</taxon>
        <taxon>Salix</taxon>
    </lineage>
</organism>
<feature type="compositionally biased region" description="Low complexity" evidence="1">
    <location>
        <begin position="334"/>
        <end position="355"/>
    </location>
</feature>
<keyword evidence="3" id="KW-1185">Reference proteome</keyword>
<name>A0A835J0S2_9ROSI</name>
<gene>
    <name evidence="2" type="ORF">SADUNF_Sadunf19G0022900</name>
</gene>
<evidence type="ECO:0000313" key="3">
    <source>
        <dbReference type="Proteomes" id="UP000657918"/>
    </source>
</evidence>
<reference evidence="2 3" key="1">
    <citation type="submission" date="2020-10" db="EMBL/GenBank/DDBJ databases">
        <title>Plant Genome Project.</title>
        <authorList>
            <person name="Zhang R.-G."/>
        </authorList>
    </citation>
    <scope>NUCLEOTIDE SEQUENCE [LARGE SCALE GENOMIC DNA]</scope>
    <source>
        <strain evidence="2">FAFU-HL-1</strain>
        <tissue evidence="2">Leaf</tissue>
    </source>
</reference>
<sequence length="415" mass="47484">MSVDAKMNVVALGRDEVSALVDRDQLFFYCFSNKRVQEAKKIDFEREENGLRAGRKEKKKIEESSSASSELLVNKLYRSFFMKSHSPESWDASIISRYIFHHLIKLLSFKKISGDTAYLLIWSIEYCSNISRFSFSDCFSTAFEVPSFNNLHEMRASSTFAQKQESSVRTPATSSFFLLFGELPCRPDECSFFLRLSLYTLHKIFPVISEKFFEPARAKWCNMDKVKQSRKSMANEIMKTACQMANRRSRNHENNHGYDIGRRCTRRVKKRLRRIQRNETLKAWKAWKDTEISSLCFKLERPQRVTRLEIQGAGGRVIERKDQSIPESDRQLESGGISLPPSHSLPLPGSSSPDSTVPDQQNNELAVSLKALAGFSLGRARTRVDLLCTASSNAILLAKSFDLFWSSMLVELTIS</sequence>
<evidence type="ECO:0000313" key="2">
    <source>
        <dbReference type="EMBL" id="KAF9661006.1"/>
    </source>
</evidence>
<feature type="region of interest" description="Disordered" evidence="1">
    <location>
        <begin position="319"/>
        <end position="360"/>
    </location>
</feature>
<feature type="compositionally biased region" description="Basic and acidic residues" evidence="1">
    <location>
        <begin position="319"/>
        <end position="332"/>
    </location>
</feature>
<dbReference type="AlphaFoldDB" id="A0A835J0S2"/>
<protein>
    <submittedName>
        <fullName evidence="2">Uncharacterized protein</fullName>
    </submittedName>
</protein>
<accession>A0A835J0S2</accession>
<evidence type="ECO:0000256" key="1">
    <source>
        <dbReference type="SAM" id="MobiDB-lite"/>
    </source>
</evidence>
<dbReference type="EMBL" id="JADGMS010000019">
    <property type="protein sequence ID" value="KAF9661006.1"/>
    <property type="molecule type" value="Genomic_DNA"/>
</dbReference>
<comment type="caution">
    <text evidence="2">The sequence shown here is derived from an EMBL/GenBank/DDBJ whole genome shotgun (WGS) entry which is preliminary data.</text>
</comment>
<dbReference type="Proteomes" id="UP000657918">
    <property type="component" value="Unassembled WGS sequence"/>
</dbReference>